<protein>
    <submittedName>
        <fullName evidence="1">Uncharacterized protein</fullName>
    </submittedName>
</protein>
<dbReference type="EMBL" id="JBBNAE010000006">
    <property type="protein sequence ID" value="KAK9116363.1"/>
    <property type="molecule type" value="Genomic_DNA"/>
</dbReference>
<proteinExistence type="predicted"/>
<sequence>MDSRCNEGISVMHCVDVSVAPDGNYRFRRDSRCCRLQHQIDEGWRQVWLKMFEELIRNEAMNMNVFEDVEFGKIRDTINFYDNPAKGEYWLSLLEMGIIVANHYKLTFVVLAKEGFAL</sequence>
<evidence type="ECO:0000313" key="2">
    <source>
        <dbReference type="Proteomes" id="UP001417504"/>
    </source>
</evidence>
<comment type="caution">
    <text evidence="1">The sequence shown here is derived from an EMBL/GenBank/DDBJ whole genome shotgun (WGS) entry which is preliminary data.</text>
</comment>
<reference evidence="1 2" key="1">
    <citation type="submission" date="2024-01" db="EMBL/GenBank/DDBJ databases">
        <title>Genome assemblies of Stephania.</title>
        <authorList>
            <person name="Yang L."/>
        </authorList>
    </citation>
    <scope>NUCLEOTIDE SEQUENCE [LARGE SCALE GENOMIC DNA]</scope>
    <source>
        <strain evidence="1">QJT</strain>
        <tissue evidence="1">Leaf</tissue>
    </source>
</reference>
<organism evidence="1 2">
    <name type="scientific">Stephania japonica</name>
    <dbReference type="NCBI Taxonomy" id="461633"/>
    <lineage>
        <taxon>Eukaryota</taxon>
        <taxon>Viridiplantae</taxon>
        <taxon>Streptophyta</taxon>
        <taxon>Embryophyta</taxon>
        <taxon>Tracheophyta</taxon>
        <taxon>Spermatophyta</taxon>
        <taxon>Magnoliopsida</taxon>
        <taxon>Ranunculales</taxon>
        <taxon>Menispermaceae</taxon>
        <taxon>Menispermoideae</taxon>
        <taxon>Cissampelideae</taxon>
        <taxon>Stephania</taxon>
    </lineage>
</organism>
<dbReference type="AlphaFoldDB" id="A0AAP0NR92"/>
<name>A0AAP0NR92_9MAGN</name>
<gene>
    <name evidence="1" type="ORF">Sjap_015310</name>
</gene>
<evidence type="ECO:0000313" key="1">
    <source>
        <dbReference type="EMBL" id="KAK9116363.1"/>
    </source>
</evidence>
<accession>A0AAP0NR92</accession>
<keyword evidence="2" id="KW-1185">Reference proteome</keyword>
<dbReference type="Proteomes" id="UP001417504">
    <property type="component" value="Unassembled WGS sequence"/>
</dbReference>